<dbReference type="Proteomes" id="UP000299102">
    <property type="component" value="Unassembled WGS sequence"/>
</dbReference>
<reference evidence="2 3" key="1">
    <citation type="journal article" date="2019" name="Commun. Biol.">
        <title>The bagworm genome reveals a unique fibroin gene that provides high tensile strength.</title>
        <authorList>
            <person name="Kono N."/>
            <person name="Nakamura H."/>
            <person name="Ohtoshi R."/>
            <person name="Tomita M."/>
            <person name="Numata K."/>
            <person name="Arakawa K."/>
        </authorList>
    </citation>
    <scope>NUCLEOTIDE SEQUENCE [LARGE SCALE GENOMIC DNA]</scope>
</reference>
<dbReference type="AlphaFoldDB" id="A0A4C1ZKY5"/>
<keyword evidence="3" id="KW-1185">Reference proteome</keyword>
<comment type="caution">
    <text evidence="2">The sequence shown here is derived from an EMBL/GenBank/DDBJ whole genome shotgun (WGS) entry which is preliminary data.</text>
</comment>
<evidence type="ECO:0000256" key="1">
    <source>
        <dbReference type="SAM" id="MobiDB-lite"/>
    </source>
</evidence>
<sequence>MGGPQRGARRAGRALRSRYRRSGGRRTRAIDAVSSAAYVTGPGRSSSCAPGLQKVVKLTAPGGDAPRCPTDVPMVNSLTTKMKLSTRNSPADWALTT</sequence>
<proteinExistence type="predicted"/>
<name>A0A4C1ZKY5_EUMVA</name>
<evidence type="ECO:0000313" key="2">
    <source>
        <dbReference type="EMBL" id="GBP89541.1"/>
    </source>
</evidence>
<protein>
    <submittedName>
        <fullName evidence="2">Uncharacterized protein</fullName>
    </submittedName>
</protein>
<feature type="region of interest" description="Disordered" evidence="1">
    <location>
        <begin position="1"/>
        <end position="27"/>
    </location>
</feature>
<evidence type="ECO:0000313" key="3">
    <source>
        <dbReference type="Proteomes" id="UP000299102"/>
    </source>
</evidence>
<feature type="compositionally biased region" description="Basic residues" evidence="1">
    <location>
        <begin position="7"/>
        <end position="27"/>
    </location>
</feature>
<organism evidence="2 3">
    <name type="scientific">Eumeta variegata</name>
    <name type="common">Bagworm moth</name>
    <name type="synonym">Eumeta japonica</name>
    <dbReference type="NCBI Taxonomy" id="151549"/>
    <lineage>
        <taxon>Eukaryota</taxon>
        <taxon>Metazoa</taxon>
        <taxon>Ecdysozoa</taxon>
        <taxon>Arthropoda</taxon>
        <taxon>Hexapoda</taxon>
        <taxon>Insecta</taxon>
        <taxon>Pterygota</taxon>
        <taxon>Neoptera</taxon>
        <taxon>Endopterygota</taxon>
        <taxon>Lepidoptera</taxon>
        <taxon>Glossata</taxon>
        <taxon>Ditrysia</taxon>
        <taxon>Tineoidea</taxon>
        <taxon>Psychidae</taxon>
        <taxon>Oiketicinae</taxon>
        <taxon>Eumeta</taxon>
    </lineage>
</organism>
<gene>
    <name evidence="2" type="ORF">EVAR_55221_1</name>
</gene>
<dbReference type="EMBL" id="BGZK01002007">
    <property type="protein sequence ID" value="GBP89541.1"/>
    <property type="molecule type" value="Genomic_DNA"/>
</dbReference>
<accession>A0A4C1ZKY5</accession>